<proteinExistence type="predicted"/>
<reference evidence="2 3" key="1">
    <citation type="submission" date="2019-03" db="EMBL/GenBank/DDBJ databases">
        <authorList>
            <consortium name="Pathogen Informatics"/>
        </authorList>
    </citation>
    <scope>NUCLEOTIDE SEQUENCE [LARGE SCALE GENOMIC DNA]</scope>
    <source>
        <strain evidence="2 3">NCTC12993</strain>
    </source>
</reference>
<accession>A0A485A7I1</accession>
<protein>
    <submittedName>
        <fullName evidence="2">Uncharacterized protein</fullName>
    </submittedName>
</protein>
<dbReference type="AlphaFoldDB" id="A0A485A7I1"/>
<gene>
    <name evidence="2" type="ORF">NCTC12993_00749</name>
</gene>
<dbReference type="EMBL" id="CAADJD010000008">
    <property type="protein sequence ID" value="VFS57397.1"/>
    <property type="molecule type" value="Genomic_DNA"/>
</dbReference>
<sequence>MEISFYGRFGAGSLLFQEALPQNTTITVSLWQSITSGEPKTEQIHKGQVQQHLETGLHHS</sequence>
<name>A0A485A7I1_KLUCR</name>
<evidence type="ECO:0000256" key="1">
    <source>
        <dbReference type="SAM" id="MobiDB-lite"/>
    </source>
</evidence>
<evidence type="ECO:0000313" key="2">
    <source>
        <dbReference type="EMBL" id="VFS57397.1"/>
    </source>
</evidence>
<evidence type="ECO:0000313" key="3">
    <source>
        <dbReference type="Proteomes" id="UP000401081"/>
    </source>
</evidence>
<organism evidence="2 3">
    <name type="scientific">Kluyvera cryocrescens</name>
    <name type="common">Kluyvera citrophila</name>
    <dbReference type="NCBI Taxonomy" id="580"/>
    <lineage>
        <taxon>Bacteria</taxon>
        <taxon>Pseudomonadati</taxon>
        <taxon>Pseudomonadota</taxon>
        <taxon>Gammaproteobacteria</taxon>
        <taxon>Enterobacterales</taxon>
        <taxon>Enterobacteriaceae</taxon>
        <taxon>Kluyvera</taxon>
    </lineage>
</organism>
<feature type="region of interest" description="Disordered" evidence="1">
    <location>
        <begin position="39"/>
        <end position="60"/>
    </location>
</feature>
<keyword evidence="3" id="KW-1185">Reference proteome</keyword>
<dbReference type="Proteomes" id="UP000401081">
    <property type="component" value="Unassembled WGS sequence"/>
</dbReference>